<feature type="compositionally biased region" description="Basic and acidic residues" evidence="1">
    <location>
        <begin position="155"/>
        <end position="169"/>
    </location>
</feature>
<reference evidence="3" key="1">
    <citation type="journal article" date="2017" name="Nat. Ecol. Evol.">
        <title>Genome expansion and lineage-specific genetic innovations in the forest pathogenic fungi Armillaria.</title>
        <authorList>
            <person name="Sipos G."/>
            <person name="Prasanna A.N."/>
            <person name="Walter M.C."/>
            <person name="O'Connor E."/>
            <person name="Balint B."/>
            <person name="Krizsan K."/>
            <person name="Kiss B."/>
            <person name="Hess J."/>
            <person name="Varga T."/>
            <person name="Slot J."/>
            <person name="Riley R."/>
            <person name="Boka B."/>
            <person name="Rigling D."/>
            <person name="Barry K."/>
            <person name="Lee J."/>
            <person name="Mihaltcheva S."/>
            <person name="LaButti K."/>
            <person name="Lipzen A."/>
            <person name="Waldron R."/>
            <person name="Moloney N.M."/>
            <person name="Sperisen C."/>
            <person name="Kredics L."/>
            <person name="Vagvoelgyi C."/>
            <person name="Patrignani A."/>
            <person name="Fitzpatrick D."/>
            <person name="Nagy I."/>
            <person name="Doyle S."/>
            <person name="Anderson J.B."/>
            <person name="Grigoriev I.V."/>
            <person name="Gueldener U."/>
            <person name="Muensterkoetter M."/>
            <person name="Nagy L.G."/>
        </authorList>
    </citation>
    <scope>NUCLEOTIDE SEQUENCE [LARGE SCALE GENOMIC DNA]</scope>
    <source>
        <strain evidence="3">28-4</strain>
    </source>
</reference>
<name>A0A2H3BYU6_9AGAR</name>
<organism evidence="2 3">
    <name type="scientific">Armillaria solidipes</name>
    <dbReference type="NCBI Taxonomy" id="1076256"/>
    <lineage>
        <taxon>Eukaryota</taxon>
        <taxon>Fungi</taxon>
        <taxon>Dikarya</taxon>
        <taxon>Basidiomycota</taxon>
        <taxon>Agaricomycotina</taxon>
        <taxon>Agaricomycetes</taxon>
        <taxon>Agaricomycetidae</taxon>
        <taxon>Agaricales</taxon>
        <taxon>Marasmiineae</taxon>
        <taxon>Physalacriaceae</taxon>
        <taxon>Armillaria</taxon>
    </lineage>
</organism>
<feature type="region of interest" description="Disordered" evidence="1">
    <location>
        <begin position="154"/>
        <end position="175"/>
    </location>
</feature>
<accession>A0A2H3BYU6</accession>
<dbReference type="Proteomes" id="UP000218334">
    <property type="component" value="Unassembled WGS sequence"/>
</dbReference>
<gene>
    <name evidence="2" type="ORF">ARMSODRAFT_1000284</name>
</gene>
<sequence length="203" mass="22721">MTRGSFEMLYRIQPHKTKTPEIGLFWRKTKHDPVVAMKYVNDGPIAPLIQKEKITASQKTPLMTGWPENINAFFEPGWHRLEPKYLVRKVNVHAAISSEFEFPQNGLELGSVAQELGIRLVVADIRAPWCSKASLQDRNGTKYKSARRVRNTLGYRKDPRGDCHPSSKDGEDDMEGIVGCNVAPANEPNAPMACSDLTETGLT</sequence>
<keyword evidence="3" id="KW-1185">Reference proteome</keyword>
<proteinExistence type="predicted"/>
<dbReference type="AlphaFoldDB" id="A0A2H3BYU6"/>
<dbReference type="EMBL" id="KZ293417">
    <property type="protein sequence ID" value="PBK76025.1"/>
    <property type="molecule type" value="Genomic_DNA"/>
</dbReference>
<evidence type="ECO:0000313" key="2">
    <source>
        <dbReference type="EMBL" id="PBK76025.1"/>
    </source>
</evidence>
<evidence type="ECO:0000256" key="1">
    <source>
        <dbReference type="SAM" id="MobiDB-lite"/>
    </source>
</evidence>
<evidence type="ECO:0000313" key="3">
    <source>
        <dbReference type="Proteomes" id="UP000218334"/>
    </source>
</evidence>
<protein>
    <submittedName>
        <fullName evidence="2">Uncharacterized protein</fullName>
    </submittedName>
</protein>